<reference evidence="1 2" key="1">
    <citation type="submission" date="2017-03" db="EMBL/GenBank/DDBJ databases">
        <title>Genome sequence of Clostridium oryzae DSM 28571.</title>
        <authorList>
            <person name="Poehlein A."/>
            <person name="Daniel R."/>
        </authorList>
    </citation>
    <scope>NUCLEOTIDE SEQUENCE [LARGE SCALE GENOMIC DNA]</scope>
    <source>
        <strain evidence="1 2">DSM 28571</strain>
    </source>
</reference>
<dbReference type="STRING" id="1450648.CLORY_40980"/>
<dbReference type="Gene3D" id="3.50.50.60">
    <property type="entry name" value="FAD/NAD(P)-binding domain"/>
    <property type="match status" value="1"/>
</dbReference>
<sequence length="102" mass="11313">MSQFGTHAEAVASGSLAGYNAASQAFGHAPLQLPRTTAIGDIIAYANEKMETKEGRRNRYTFAGAEYFEHMKEAGLYTLDVKEIEERIEKAGLKDVFKRKIV</sequence>
<evidence type="ECO:0000313" key="2">
    <source>
        <dbReference type="Proteomes" id="UP000190080"/>
    </source>
</evidence>
<dbReference type="Proteomes" id="UP000190080">
    <property type="component" value="Unassembled WGS sequence"/>
</dbReference>
<dbReference type="EMBL" id="MZGV01000084">
    <property type="protein sequence ID" value="OPJ57449.1"/>
    <property type="molecule type" value="Genomic_DNA"/>
</dbReference>
<dbReference type="RefSeq" id="WP_079428022.1">
    <property type="nucleotide sequence ID" value="NZ_MZGV01000084.1"/>
</dbReference>
<accession>A0A1V4IBZ0</accession>
<gene>
    <name evidence="1" type="ORF">CLORY_40980</name>
</gene>
<organism evidence="1 2">
    <name type="scientific">Clostridium oryzae</name>
    <dbReference type="NCBI Taxonomy" id="1450648"/>
    <lineage>
        <taxon>Bacteria</taxon>
        <taxon>Bacillati</taxon>
        <taxon>Bacillota</taxon>
        <taxon>Clostridia</taxon>
        <taxon>Eubacteriales</taxon>
        <taxon>Clostridiaceae</taxon>
        <taxon>Clostridium</taxon>
    </lineage>
</organism>
<dbReference type="InterPro" id="IPR036188">
    <property type="entry name" value="FAD/NAD-bd_sf"/>
</dbReference>
<comment type="caution">
    <text evidence="1">The sequence shown here is derived from an EMBL/GenBank/DDBJ whole genome shotgun (WGS) entry which is preliminary data.</text>
</comment>
<keyword evidence="2" id="KW-1185">Reference proteome</keyword>
<dbReference type="AlphaFoldDB" id="A0A1V4IBZ0"/>
<proteinExistence type="predicted"/>
<protein>
    <recommendedName>
        <fullName evidence="3">tRNA uridine 5-carboxymethylaminomethyl modification enzyme MnmG</fullName>
    </recommendedName>
</protein>
<evidence type="ECO:0008006" key="3">
    <source>
        <dbReference type="Google" id="ProtNLM"/>
    </source>
</evidence>
<dbReference type="OrthoDB" id="2181at2"/>
<evidence type="ECO:0000313" key="1">
    <source>
        <dbReference type="EMBL" id="OPJ57449.1"/>
    </source>
</evidence>
<name>A0A1V4IBZ0_9CLOT</name>